<dbReference type="FunFam" id="3.40.50.10190:FF:000011">
    <property type="entry name" value="DNA repair protein REV1"/>
    <property type="match status" value="1"/>
</dbReference>
<dbReference type="PROSITE" id="PS50172">
    <property type="entry name" value="BRCT"/>
    <property type="match status" value="1"/>
</dbReference>
<reference evidence="18 19" key="1">
    <citation type="journal article" date="2011" name="Proc. Natl. Acad. Sci. U.S.A.">
        <title>Evolutionary erosion of yeast sex chromosomes by mating-type switching accidents.</title>
        <authorList>
            <person name="Gordon J.L."/>
            <person name="Armisen D."/>
            <person name="Proux-Wera E."/>
            <person name="Oheigeartaigh S.S."/>
            <person name="Byrne K.P."/>
            <person name="Wolfe K.H."/>
        </authorList>
    </citation>
    <scope>NUCLEOTIDE SEQUENCE [LARGE SCALE GENOMIC DNA]</scope>
    <source>
        <strain evidence="19">ATCC 10662 / CBS 1146 / NBRC 0425 / NCYC 2629 / NRRL Y-866</strain>
    </source>
</reference>
<dbReference type="InterPro" id="IPR012112">
    <property type="entry name" value="REV1"/>
</dbReference>
<dbReference type="InterPro" id="IPR001357">
    <property type="entry name" value="BRCT_dom"/>
</dbReference>
<comment type="similarity">
    <text evidence="2 14">Belongs to the DNA polymerase type-Y family.</text>
</comment>
<dbReference type="SMART" id="SM00292">
    <property type="entry name" value="BRCT"/>
    <property type="match status" value="1"/>
</dbReference>
<evidence type="ECO:0000256" key="13">
    <source>
        <dbReference type="ARBA" id="ARBA00058985"/>
    </source>
</evidence>
<dbReference type="GO" id="GO:0003684">
    <property type="term" value="F:damaged DNA binding"/>
    <property type="evidence" value="ECO:0007669"/>
    <property type="project" value="UniProtKB-UniRule"/>
</dbReference>
<dbReference type="GO" id="GO:0000785">
    <property type="term" value="C:chromatin"/>
    <property type="evidence" value="ECO:0007669"/>
    <property type="project" value="EnsemblFungi"/>
</dbReference>
<keyword evidence="12 14" id="KW-0539">Nucleus</keyword>
<evidence type="ECO:0000256" key="1">
    <source>
        <dbReference type="ARBA" id="ARBA00004123"/>
    </source>
</evidence>
<dbReference type="SUPFAM" id="SSF56672">
    <property type="entry name" value="DNA/RNA polymerases"/>
    <property type="match status" value="1"/>
</dbReference>
<dbReference type="PROSITE" id="PS50173">
    <property type="entry name" value="UMUC"/>
    <property type="match status" value="1"/>
</dbReference>
<dbReference type="GO" id="GO:0003887">
    <property type="term" value="F:DNA-directed DNA polymerase activity"/>
    <property type="evidence" value="ECO:0007669"/>
    <property type="project" value="EnsemblFungi"/>
</dbReference>
<gene>
    <name evidence="18" type="primary">TDEL0H04050</name>
    <name evidence="18" type="ORF">TDEL_0H04050</name>
</gene>
<keyword evidence="9 15" id="KW-0460">Magnesium</keyword>
<evidence type="ECO:0000256" key="11">
    <source>
        <dbReference type="ARBA" id="ARBA00023204"/>
    </source>
</evidence>
<evidence type="ECO:0000256" key="7">
    <source>
        <dbReference type="ARBA" id="ARBA00022723"/>
    </source>
</evidence>
<dbReference type="EMBL" id="HE616749">
    <property type="protein sequence ID" value="CCE94264.1"/>
    <property type="molecule type" value="Genomic_DNA"/>
</dbReference>
<dbReference type="Pfam" id="PF00817">
    <property type="entry name" value="IMS"/>
    <property type="match status" value="1"/>
</dbReference>
<dbReference type="CDD" id="cd17719">
    <property type="entry name" value="BRCT_Rev1"/>
    <property type="match status" value="1"/>
</dbReference>
<keyword evidence="10 14" id="KW-0238">DNA-binding</keyword>
<dbReference type="eggNOG" id="KOG2093">
    <property type="taxonomic scope" value="Eukaryota"/>
</dbReference>
<comment type="cofactor">
    <cofactor evidence="15">
        <name>Mg(2+)</name>
        <dbReference type="ChEBI" id="CHEBI:18420"/>
    </cofactor>
    <text evidence="15">Binds 2 magnesium ions.</text>
</comment>
<evidence type="ECO:0000256" key="14">
    <source>
        <dbReference type="PIRNR" id="PIRNR036573"/>
    </source>
</evidence>
<dbReference type="SUPFAM" id="SSF100879">
    <property type="entry name" value="Lesion bypass DNA polymerase (Y-family), little finger domain"/>
    <property type="match status" value="1"/>
</dbReference>
<evidence type="ECO:0000256" key="4">
    <source>
        <dbReference type="ARBA" id="ARBA00022634"/>
    </source>
</evidence>
<evidence type="ECO:0000259" key="17">
    <source>
        <dbReference type="PROSITE" id="PS50173"/>
    </source>
</evidence>
<evidence type="ECO:0000256" key="2">
    <source>
        <dbReference type="ARBA" id="ARBA00010945"/>
    </source>
</evidence>
<dbReference type="InterPro" id="IPR036420">
    <property type="entry name" value="BRCT_dom_sf"/>
</dbReference>
<keyword evidence="6 14" id="KW-0548">Nucleotidyltransferase</keyword>
<dbReference type="InterPro" id="IPR043502">
    <property type="entry name" value="DNA/RNA_pol_sf"/>
</dbReference>
<dbReference type="GO" id="GO:0042276">
    <property type="term" value="P:error-prone translesion synthesis"/>
    <property type="evidence" value="ECO:0007669"/>
    <property type="project" value="EnsemblFungi"/>
</dbReference>
<dbReference type="OrthoDB" id="427711at2759"/>
<dbReference type="InterPro" id="IPR017961">
    <property type="entry name" value="DNA_pol_Y-fam_little_finger"/>
</dbReference>
<feature type="binding site" evidence="15">
    <location>
        <position position="347"/>
    </location>
    <ligand>
        <name>Mg(2+)</name>
        <dbReference type="ChEBI" id="CHEBI:18420"/>
        <label>1</label>
    </ligand>
</feature>
<dbReference type="Pfam" id="PF16589">
    <property type="entry name" value="BRCT_2"/>
    <property type="match status" value="1"/>
</dbReference>
<dbReference type="InterPro" id="IPR053848">
    <property type="entry name" value="IMS_HHH_1"/>
</dbReference>
<dbReference type="GO" id="GO:0006281">
    <property type="term" value="P:DNA repair"/>
    <property type="evidence" value="ECO:0007669"/>
    <property type="project" value="UniProtKB-KW"/>
</dbReference>
<dbReference type="GO" id="GO:0005739">
    <property type="term" value="C:mitochondrion"/>
    <property type="evidence" value="ECO:0007669"/>
    <property type="project" value="EnsemblFungi"/>
</dbReference>
<dbReference type="Proteomes" id="UP000005627">
    <property type="component" value="Chromosome 8"/>
</dbReference>
<dbReference type="FunCoup" id="G9A070">
    <property type="interactions" value="915"/>
</dbReference>
<dbReference type="AlphaFoldDB" id="G9A070"/>
<keyword evidence="11 14" id="KW-0234">DNA repair</keyword>
<dbReference type="InterPro" id="IPR043128">
    <property type="entry name" value="Rev_trsase/Diguanyl_cyclase"/>
</dbReference>
<keyword evidence="7 15" id="KW-0479">Metal-binding</keyword>
<comment type="subcellular location">
    <subcellularLocation>
        <location evidence="1 14">Nucleus</location>
    </subcellularLocation>
</comment>
<evidence type="ECO:0000256" key="8">
    <source>
        <dbReference type="ARBA" id="ARBA00022763"/>
    </source>
</evidence>
<dbReference type="STRING" id="1076872.G9A070"/>
<keyword evidence="5 14" id="KW-0808">Transferase</keyword>
<dbReference type="GO" id="GO:0005634">
    <property type="term" value="C:nucleus"/>
    <property type="evidence" value="ECO:0007669"/>
    <property type="project" value="UniProtKB-SubCell"/>
</dbReference>
<dbReference type="Gene3D" id="3.30.70.270">
    <property type="match status" value="1"/>
</dbReference>
<evidence type="ECO:0000256" key="12">
    <source>
        <dbReference type="ARBA" id="ARBA00023242"/>
    </source>
</evidence>
<dbReference type="InterPro" id="IPR001126">
    <property type="entry name" value="UmuC"/>
</dbReference>
<dbReference type="FunFam" id="3.40.1170.60:FF:000023">
    <property type="entry name" value="DNA repair protein REV1"/>
    <property type="match status" value="1"/>
</dbReference>
<feature type="domain" description="BRCT" evidence="16">
    <location>
        <begin position="84"/>
        <end position="172"/>
    </location>
</feature>
<dbReference type="GO" id="GO:0046872">
    <property type="term" value="F:metal ion binding"/>
    <property type="evidence" value="ECO:0007669"/>
    <property type="project" value="UniProtKB-KW"/>
</dbReference>
<dbReference type="GO" id="GO:0005657">
    <property type="term" value="C:replication fork"/>
    <property type="evidence" value="ECO:0007669"/>
    <property type="project" value="EnsemblFungi"/>
</dbReference>
<dbReference type="Gene3D" id="3.40.1170.60">
    <property type="match status" value="1"/>
</dbReference>
<evidence type="ECO:0000256" key="10">
    <source>
        <dbReference type="ARBA" id="ARBA00023125"/>
    </source>
</evidence>
<evidence type="ECO:0000256" key="6">
    <source>
        <dbReference type="ARBA" id="ARBA00022695"/>
    </source>
</evidence>
<feature type="binding site" evidence="15">
    <location>
        <position position="348"/>
    </location>
    <ligand>
        <name>Mg(2+)</name>
        <dbReference type="ChEBI" id="CHEBI:18420"/>
        <label>1</label>
    </ligand>
</feature>
<evidence type="ECO:0000256" key="15">
    <source>
        <dbReference type="PIRSR" id="PIRSR036573-2"/>
    </source>
</evidence>
<keyword evidence="19" id="KW-1185">Reference proteome</keyword>
<dbReference type="GO" id="GO:0070987">
    <property type="term" value="P:error-free translesion synthesis"/>
    <property type="evidence" value="ECO:0007669"/>
    <property type="project" value="EnsemblFungi"/>
</dbReference>
<evidence type="ECO:0000313" key="19">
    <source>
        <dbReference type="Proteomes" id="UP000005627"/>
    </source>
</evidence>
<dbReference type="GeneID" id="11501586"/>
<dbReference type="KEGG" id="tdl:TDEL_0H04050"/>
<dbReference type="GO" id="GO:0017125">
    <property type="term" value="F:deoxycytidyl transferase activity"/>
    <property type="evidence" value="ECO:0007669"/>
    <property type="project" value="EnsemblFungi"/>
</dbReference>
<dbReference type="Pfam" id="PF11799">
    <property type="entry name" value="IMS_C"/>
    <property type="match status" value="1"/>
</dbReference>
<accession>G9A070</accession>
<protein>
    <recommendedName>
        <fullName evidence="3 14">DNA repair protein REV1</fullName>
        <ecNumber evidence="14">2.7.7.-</ecNumber>
    </recommendedName>
</protein>
<dbReference type="Gene3D" id="1.10.150.20">
    <property type="entry name" value="5' to 3' exonuclease, C-terminal subdomain"/>
    <property type="match status" value="1"/>
</dbReference>
<proteinExistence type="inferred from homology"/>
<evidence type="ECO:0000256" key="5">
    <source>
        <dbReference type="ARBA" id="ARBA00022679"/>
    </source>
</evidence>
<evidence type="ECO:0000256" key="9">
    <source>
        <dbReference type="ARBA" id="ARBA00022842"/>
    </source>
</evidence>
<dbReference type="RefSeq" id="XP_003683475.1">
    <property type="nucleotide sequence ID" value="XM_003683427.1"/>
</dbReference>
<dbReference type="Pfam" id="PF21999">
    <property type="entry name" value="IMS_HHH_1"/>
    <property type="match status" value="1"/>
</dbReference>
<feature type="binding site" evidence="15">
    <location>
        <position position="245"/>
    </location>
    <ligand>
        <name>Mg(2+)</name>
        <dbReference type="ChEBI" id="CHEBI:18420"/>
        <label>1</label>
    </ligand>
</feature>
<dbReference type="HOGENOM" id="CLU_003901_1_0_1"/>
<keyword evidence="8 14" id="KW-0227">DNA damage</keyword>
<evidence type="ECO:0000313" key="18">
    <source>
        <dbReference type="EMBL" id="CCE94264.1"/>
    </source>
</evidence>
<keyword evidence="4 14" id="KW-0237">DNA synthesis</keyword>
<evidence type="ECO:0000256" key="3">
    <source>
        <dbReference type="ARBA" id="ARBA00020399"/>
    </source>
</evidence>
<dbReference type="Gene3D" id="3.30.1490.100">
    <property type="entry name" value="DNA polymerase, Y-family, little finger domain"/>
    <property type="match status" value="1"/>
</dbReference>
<dbReference type="Gene3D" id="6.10.250.1490">
    <property type="match status" value="1"/>
</dbReference>
<evidence type="ECO:0000259" key="16">
    <source>
        <dbReference type="PROSITE" id="PS50172"/>
    </source>
</evidence>
<dbReference type="EC" id="2.7.7.-" evidence="14"/>
<sequence length="855" mass="98978">MDNEELLKILESTQEEENDRLKVGPEEYDPGETLAQLSDGVLIEYIANLSQDPRKDFTREEYFRDKEIKQREHDEATRQERGEIHPPIFAGCTIYINGYTKPGRLQLHEMFVSYGGNFLHYLSGKRKITHIVATNLPLKKRLEFRNYKVVRPEWITESIDQEKLLPWQNYALSWDQEQKNLQFKAASPPPSDTIDCKDPNFIQNFFENSRLHHLSNWKADLRSKFLNDTFTKPSPGDSLSIFHIDFDCFFATVAALSCNTCDIDRDPIVVCHGTKSSDIASCNYVARKYGIRNGMWVSRAKTLLPPDVELVCLPYNFEQIENKSKIFYEVLKDYEIKFDLILPISIDEAVCVIINNHSIEPIDCDQICRDVRSQIWEKTKGCTVSIGCSDFLVLSRLNLKLAKPNGYRVLTQDQLTKDEQFWDDFLAKFSIDDLPGVGYSIVSKLRADNPELDNLLQLKQYYHNSLPLLQKCVGKKTGNKIFSFLQGKDDQESSRMIYQPEEFFARKSLSIEINWGIRFDTVQEIDDFIDSCAVYLVRKLIDLNKKTSQITMKLMRRSAHAPIEPAKYLGMGECDALSHTSRLGIPTSEVGVIATELKCTFRLLACPPKELRGVGVQFNKLVEVSSSVGGQQDKLRLPFQKTLNFELFNNLPNDVKADFSKELKRRDIIITGGPSVRSSRPTTYQERFMEELPTQIRNEVKHDMRITEKIKKTKLSELREQTRKKKESIKNVRAHLLGRESLFEPIKFQKETRFKDICKIVLDWVDATLIDGPHEKDLELFETYLDRLSDANRVPLILRISKLISTRLNLKSNYHGEDSGFQEWERFLLTVIIPKLNKNKHTFQTVRKLDIDFDL</sequence>
<organism evidence="18 19">
    <name type="scientific">Torulaspora delbrueckii</name>
    <name type="common">Yeast</name>
    <name type="synonym">Candida colliculosa</name>
    <dbReference type="NCBI Taxonomy" id="4950"/>
    <lineage>
        <taxon>Eukaryota</taxon>
        <taxon>Fungi</taxon>
        <taxon>Dikarya</taxon>
        <taxon>Ascomycota</taxon>
        <taxon>Saccharomycotina</taxon>
        <taxon>Saccharomycetes</taxon>
        <taxon>Saccharomycetales</taxon>
        <taxon>Saccharomycetaceae</taxon>
        <taxon>Torulaspora</taxon>
    </lineage>
</organism>
<comment type="function">
    <text evidence="13">Deoxycytidyl transferase involved in DNA repair. Transfers a dCMP residue from dCTP to the 3'-end of a DNA primer in a template-dependent reaction. May assist in the first step in the bypass of abasic lesions by the insertion of a nucleotide opposite the lesion. Required for normal induction of mutations by physical and chemical agents. Involved in mitochondrial DNA mutagenesis.</text>
</comment>
<dbReference type="FunFam" id="3.30.1490.100:FF:000001">
    <property type="entry name" value="DNA repair protein REV1"/>
    <property type="match status" value="1"/>
</dbReference>
<dbReference type="InParanoid" id="G9A070"/>
<dbReference type="Gene3D" id="3.40.50.10190">
    <property type="entry name" value="BRCT domain"/>
    <property type="match status" value="1"/>
</dbReference>
<dbReference type="InterPro" id="IPR036775">
    <property type="entry name" value="DNA_pol_Y-fam_lit_finger_sf"/>
</dbReference>
<dbReference type="PANTHER" id="PTHR45990:SF1">
    <property type="entry name" value="DNA REPAIR PROTEIN REV1"/>
    <property type="match status" value="1"/>
</dbReference>
<feature type="domain" description="UmuC" evidence="17">
    <location>
        <begin position="241"/>
        <end position="438"/>
    </location>
</feature>
<dbReference type="PIRSF" id="PIRSF036573">
    <property type="entry name" value="REV1"/>
    <property type="match status" value="1"/>
</dbReference>
<dbReference type="SUPFAM" id="SSF52113">
    <property type="entry name" value="BRCT domain"/>
    <property type="match status" value="1"/>
</dbReference>
<name>G9A070_TORDE</name>
<dbReference type="PANTHER" id="PTHR45990">
    <property type="entry name" value="DNA REPAIR PROTEIN REV1"/>
    <property type="match status" value="1"/>
</dbReference>